<proteinExistence type="predicted"/>
<evidence type="ECO:0000259" key="5">
    <source>
        <dbReference type="PROSITE" id="PS50048"/>
    </source>
</evidence>
<dbReference type="InterPro" id="IPR036864">
    <property type="entry name" value="Zn2-C6_fun-type_DNA-bd_sf"/>
</dbReference>
<evidence type="ECO:0000256" key="3">
    <source>
        <dbReference type="ARBA" id="ARBA00023242"/>
    </source>
</evidence>
<comment type="subcellular location">
    <subcellularLocation>
        <location evidence="1">Nucleus</location>
    </subcellularLocation>
</comment>
<reference evidence="6 7" key="1">
    <citation type="journal article" date="2016" name="Genome Biol. Evol.">
        <title>Divergent and convergent evolution of fungal pathogenicity.</title>
        <authorList>
            <person name="Shang Y."/>
            <person name="Xiao G."/>
            <person name="Zheng P."/>
            <person name="Cen K."/>
            <person name="Zhan S."/>
            <person name="Wang C."/>
        </authorList>
    </citation>
    <scope>NUCLEOTIDE SEQUENCE [LARGE SCALE GENOMIC DNA]</scope>
    <source>
        <strain evidence="6 7">ARSEF 2679</strain>
    </source>
</reference>
<dbReference type="EMBL" id="AZHB01000013">
    <property type="protein sequence ID" value="OAA61457.1"/>
    <property type="molecule type" value="Genomic_DNA"/>
</dbReference>
<dbReference type="SMART" id="SM00066">
    <property type="entry name" value="GAL4"/>
    <property type="match status" value="1"/>
</dbReference>
<dbReference type="InterPro" id="IPR001138">
    <property type="entry name" value="Zn2Cys6_DnaBD"/>
</dbReference>
<evidence type="ECO:0000313" key="6">
    <source>
        <dbReference type="EMBL" id="OAA61457.1"/>
    </source>
</evidence>
<dbReference type="GO" id="GO:0005634">
    <property type="term" value="C:nucleus"/>
    <property type="evidence" value="ECO:0007669"/>
    <property type="project" value="UniProtKB-SubCell"/>
</dbReference>
<sequence>MLHHISTSPNTDLPFSGRSRKGHRGAKRQPLSCLPCRHHKLRCDRQVPCGTCVRYDRKDLCQENPAPRHANKSTSSSISPLSSEARETAAQPAGIDADTRPNLVTRQRTVQSIPPSAVRQAQTIGGLSIAAAAEQLQSSRGPCAAAHRAGTPLAAYMSQSSIWSLLDPVEGSSNKFWKDQLVNALPTRGQCDILTTYYFEHHNWLWLPVHAPSFRREYAHFWDTHVDEADLLWLSLLFSIISVSALYIPFEAIEIVSIPRTSIRKLARSWHLASQQALHVGEHETKPRLVQIQTFIVSRLYWFATNNFEILNSRLGQAVRHAHALNLDKNSSPSKNLDDEIQHRLWSDLVDTDTFQAICLDRPPLIRVEAHNVPLPLNCNDVDLTSDSIVIRPIHEPTEATLKVHMAQLFQLINKRVCSGNGTFLTSYENVVMMEKELLEFMQALPWYLQPNARGSFAGFEYVKWQHHILRTCVATQRIRMHKPFLSIRGNESWRSCAEAAQDALTVYKEIRLETAPAYRQKFFTCSYQIFSIAVTIAALILVEGAQPFPDALEWLQNLARDLRQVEDQGCFAPLAQHGRTVLTNMIAYYERHRPYTARDAEKLVSDISVILGGEQATRAYLGRYSEEHSPSAVRVGSSIVPPAPMTAVATLTTSGGVRAGEAVSPDGLAGIETAIFGYQALDSMLTLDLLNWDMTGALTDALNAGG</sequence>
<dbReference type="GO" id="GO:0006351">
    <property type="term" value="P:DNA-templated transcription"/>
    <property type="evidence" value="ECO:0007669"/>
    <property type="project" value="InterPro"/>
</dbReference>
<comment type="caution">
    <text evidence="6">The sequence shown here is derived from an EMBL/GenBank/DDBJ whole genome shotgun (WGS) entry which is preliminary data.</text>
</comment>
<feature type="compositionally biased region" description="Basic residues" evidence="4">
    <location>
        <begin position="18"/>
        <end position="27"/>
    </location>
</feature>
<dbReference type="CDD" id="cd00067">
    <property type="entry name" value="GAL4"/>
    <property type="match status" value="1"/>
</dbReference>
<dbReference type="PANTHER" id="PTHR31001">
    <property type="entry name" value="UNCHARACTERIZED TRANSCRIPTIONAL REGULATORY PROTEIN"/>
    <property type="match status" value="1"/>
</dbReference>
<dbReference type="GO" id="GO:0003677">
    <property type="term" value="F:DNA binding"/>
    <property type="evidence" value="ECO:0007669"/>
    <property type="project" value="InterPro"/>
</dbReference>
<dbReference type="STRING" id="1081104.A0A167UCS5"/>
<accession>A0A167UCS5</accession>
<dbReference type="PANTHER" id="PTHR31001:SF90">
    <property type="entry name" value="CENTROMERE DNA-BINDING PROTEIN COMPLEX CBF3 SUBUNIT B"/>
    <property type="match status" value="1"/>
</dbReference>
<keyword evidence="2" id="KW-0479">Metal-binding</keyword>
<feature type="compositionally biased region" description="Low complexity" evidence="4">
    <location>
        <begin position="73"/>
        <end position="83"/>
    </location>
</feature>
<keyword evidence="7" id="KW-1185">Reference proteome</keyword>
<gene>
    <name evidence="6" type="ORF">ISF_05536</name>
</gene>
<dbReference type="GO" id="GO:0008270">
    <property type="term" value="F:zinc ion binding"/>
    <property type="evidence" value="ECO:0007669"/>
    <property type="project" value="InterPro"/>
</dbReference>
<dbReference type="OrthoDB" id="410267at2759"/>
<name>A0A167UCS5_CORFA</name>
<dbReference type="SMART" id="SM00906">
    <property type="entry name" value="Fungal_trans"/>
    <property type="match status" value="1"/>
</dbReference>
<dbReference type="PROSITE" id="PS50048">
    <property type="entry name" value="ZN2_CY6_FUNGAL_2"/>
    <property type="match status" value="1"/>
</dbReference>
<feature type="region of interest" description="Disordered" evidence="4">
    <location>
        <begin position="1"/>
        <end position="30"/>
    </location>
</feature>
<organism evidence="6 7">
    <name type="scientific">Cordyceps fumosorosea (strain ARSEF 2679)</name>
    <name type="common">Isaria fumosorosea</name>
    <dbReference type="NCBI Taxonomy" id="1081104"/>
    <lineage>
        <taxon>Eukaryota</taxon>
        <taxon>Fungi</taxon>
        <taxon>Dikarya</taxon>
        <taxon>Ascomycota</taxon>
        <taxon>Pezizomycotina</taxon>
        <taxon>Sordariomycetes</taxon>
        <taxon>Hypocreomycetidae</taxon>
        <taxon>Hypocreales</taxon>
        <taxon>Cordycipitaceae</taxon>
        <taxon>Cordyceps</taxon>
    </lineage>
</organism>
<dbReference type="GO" id="GO:0000981">
    <property type="term" value="F:DNA-binding transcription factor activity, RNA polymerase II-specific"/>
    <property type="evidence" value="ECO:0007669"/>
    <property type="project" value="InterPro"/>
</dbReference>
<dbReference type="InterPro" id="IPR050613">
    <property type="entry name" value="Sec_Metabolite_Reg"/>
</dbReference>
<feature type="region of interest" description="Disordered" evidence="4">
    <location>
        <begin position="63"/>
        <end position="102"/>
    </location>
</feature>
<dbReference type="SUPFAM" id="SSF57701">
    <property type="entry name" value="Zn2/Cys6 DNA-binding domain"/>
    <property type="match status" value="1"/>
</dbReference>
<dbReference type="GeneID" id="30021828"/>
<keyword evidence="3" id="KW-0539">Nucleus</keyword>
<dbReference type="Gene3D" id="4.10.240.10">
    <property type="entry name" value="Zn(2)-C6 fungal-type DNA-binding domain"/>
    <property type="match status" value="1"/>
</dbReference>
<dbReference type="Proteomes" id="UP000076744">
    <property type="component" value="Unassembled WGS sequence"/>
</dbReference>
<feature type="compositionally biased region" description="Polar residues" evidence="4">
    <location>
        <begin position="1"/>
        <end position="13"/>
    </location>
</feature>
<dbReference type="RefSeq" id="XP_018703712.1">
    <property type="nucleotide sequence ID" value="XM_018849141.1"/>
</dbReference>
<dbReference type="Pfam" id="PF04082">
    <property type="entry name" value="Fungal_trans"/>
    <property type="match status" value="1"/>
</dbReference>
<evidence type="ECO:0000256" key="2">
    <source>
        <dbReference type="ARBA" id="ARBA00022723"/>
    </source>
</evidence>
<dbReference type="AlphaFoldDB" id="A0A167UCS5"/>
<protein>
    <submittedName>
        <fullName evidence="6">Transcription factor</fullName>
    </submittedName>
</protein>
<evidence type="ECO:0000256" key="1">
    <source>
        <dbReference type="ARBA" id="ARBA00004123"/>
    </source>
</evidence>
<dbReference type="CDD" id="cd12148">
    <property type="entry name" value="fungal_TF_MHR"/>
    <property type="match status" value="1"/>
</dbReference>
<dbReference type="PROSITE" id="PS00463">
    <property type="entry name" value="ZN2_CY6_FUNGAL_1"/>
    <property type="match status" value="1"/>
</dbReference>
<feature type="domain" description="Zn(2)-C6 fungal-type" evidence="5">
    <location>
        <begin position="32"/>
        <end position="61"/>
    </location>
</feature>
<dbReference type="InterPro" id="IPR007219">
    <property type="entry name" value="XnlR_reg_dom"/>
</dbReference>
<evidence type="ECO:0000256" key="4">
    <source>
        <dbReference type="SAM" id="MobiDB-lite"/>
    </source>
</evidence>
<evidence type="ECO:0000313" key="7">
    <source>
        <dbReference type="Proteomes" id="UP000076744"/>
    </source>
</evidence>